<dbReference type="Proteomes" id="UP000239757">
    <property type="component" value="Unassembled WGS sequence"/>
</dbReference>
<dbReference type="OrthoDB" id="1923650at2759"/>
<dbReference type="AlphaFoldDB" id="A0A2P5WNI0"/>
<protein>
    <submittedName>
        <fullName evidence="1">Uncharacterized protein</fullName>
    </submittedName>
</protein>
<accession>A0A2P5WNI0</accession>
<organism evidence="1 2">
    <name type="scientific">Gossypium barbadense</name>
    <name type="common">Sea Island cotton</name>
    <name type="synonym">Hibiscus barbadensis</name>
    <dbReference type="NCBI Taxonomy" id="3634"/>
    <lineage>
        <taxon>Eukaryota</taxon>
        <taxon>Viridiplantae</taxon>
        <taxon>Streptophyta</taxon>
        <taxon>Embryophyta</taxon>
        <taxon>Tracheophyta</taxon>
        <taxon>Spermatophyta</taxon>
        <taxon>Magnoliopsida</taxon>
        <taxon>eudicotyledons</taxon>
        <taxon>Gunneridae</taxon>
        <taxon>Pentapetalae</taxon>
        <taxon>rosids</taxon>
        <taxon>malvids</taxon>
        <taxon>Malvales</taxon>
        <taxon>Malvaceae</taxon>
        <taxon>Malvoideae</taxon>
        <taxon>Gossypium</taxon>
    </lineage>
</organism>
<reference evidence="1 2" key="1">
    <citation type="submission" date="2015-01" db="EMBL/GenBank/DDBJ databases">
        <title>Genome of allotetraploid Gossypium barbadense reveals genomic plasticity and fiber elongation in cotton evolution.</title>
        <authorList>
            <person name="Chen X."/>
            <person name="Liu X."/>
            <person name="Zhao B."/>
            <person name="Zheng H."/>
            <person name="Hu Y."/>
            <person name="Lu G."/>
            <person name="Yang C."/>
            <person name="Chen J."/>
            <person name="Shan C."/>
            <person name="Zhang L."/>
            <person name="Zhou Y."/>
            <person name="Wang L."/>
            <person name="Guo W."/>
            <person name="Bai Y."/>
            <person name="Ruan J."/>
            <person name="Shangguan X."/>
            <person name="Mao Y."/>
            <person name="Jiang J."/>
            <person name="Zhu Y."/>
            <person name="Lei J."/>
            <person name="Kang H."/>
            <person name="Chen S."/>
            <person name="He X."/>
            <person name="Wang R."/>
            <person name="Wang Y."/>
            <person name="Chen J."/>
            <person name="Wang L."/>
            <person name="Yu S."/>
            <person name="Wang B."/>
            <person name="Wei J."/>
            <person name="Song S."/>
            <person name="Lu X."/>
            <person name="Gao Z."/>
            <person name="Gu W."/>
            <person name="Deng X."/>
            <person name="Ma D."/>
            <person name="Wang S."/>
            <person name="Liang W."/>
            <person name="Fang L."/>
            <person name="Cai C."/>
            <person name="Zhu X."/>
            <person name="Zhou B."/>
            <person name="Zhang Y."/>
            <person name="Chen Z."/>
            <person name="Xu S."/>
            <person name="Zhu R."/>
            <person name="Wang S."/>
            <person name="Zhang T."/>
            <person name="Zhao G."/>
        </authorList>
    </citation>
    <scope>NUCLEOTIDE SEQUENCE [LARGE SCALE GENOMIC DNA]</scope>
    <source>
        <strain evidence="2">cv. Xinhai21</strain>
        <tissue evidence="1">Leaf</tissue>
    </source>
</reference>
<sequence length="287" mass="32745">MSETRFQNTETALKNQQASIQGLETQIGQLCKLISERPQGSLPSNAEPNPREHLNAISTHDKEGFIAPEPELMQGTVVSKGKSEVSHNKMVNDEYKPRVPYPNATRKDRSNEQFGELTLRVGDETITLQASNSGITLNIEGIRSINSSNHPDHSLERHTGVPKAVAKQGKRHDRVEAGHDFPKTRDVINPHDRVTWPWVNLIGVRHARAVKLWTTIHGLGTLCHHREARRPWSHPQRDIGVWVLPRYVLQLKFDTHSLSFRKLRRRRYFRYYACDPSLQVTASTELP</sequence>
<proteinExistence type="predicted"/>
<evidence type="ECO:0000313" key="1">
    <source>
        <dbReference type="EMBL" id="PPR92638.1"/>
    </source>
</evidence>
<gene>
    <name evidence="1" type="ORF">GOBAR_AA28034</name>
</gene>
<name>A0A2P5WNI0_GOSBA</name>
<dbReference type="EMBL" id="KZ667020">
    <property type="protein sequence ID" value="PPR92638.1"/>
    <property type="molecule type" value="Genomic_DNA"/>
</dbReference>
<evidence type="ECO:0000313" key="2">
    <source>
        <dbReference type="Proteomes" id="UP000239757"/>
    </source>
</evidence>